<evidence type="ECO:0000313" key="4">
    <source>
        <dbReference type="Proteomes" id="UP000593943"/>
    </source>
</evidence>
<protein>
    <submittedName>
        <fullName evidence="2">Glycosyl transferase</fullName>
    </submittedName>
    <submittedName>
        <fullName evidence="1">Glycosyltransferase sugar-binding region</fullName>
    </submittedName>
</protein>
<dbReference type="InterPro" id="IPR051706">
    <property type="entry name" value="Glycosyltransferase_domain"/>
</dbReference>
<dbReference type="InterPro" id="IPR008441">
    <property type="entry name" value="AfumC-like_glycosyl_Trfase"/>
</dbReference>
<evidence type="ECO:0000313" key="3">
    <source>
        <dbReference type="Proteomes" id="UP000216057"/>
    </source>
</evidence>
<dbReference type="Proteomes" id="UP000216057">
    <property type="component" value="Unassembled WGS sequence"/>
</dbReference>
<dbReference type="Gene3D" id="3.90.550.20">
    <property type="match status" value="1"/>
</dbReference>
<dbReference type="EMBL" id="CP062938">
    <property type="protein sequence ID" value="QOL32668.1"/>
    <property type="molecule type" value="Genomic_DNA"/>
</dbReference>
<sequence>MKLENKTIHYCWFGGKELSKTALKSIASWEKYAPEYKIQRWDESNFNYEDCVFSKKAYQSQKWAFVSDYARFAILHQYGGIYLDVGSELIQPLAAVENDVPFSSFEFFSNTVNSGLVLAANPYDALIKETMDVYQKLDFVDSSNFLAVHTVNTIFTFVLSKHGLVPKNKKQKIGDWIIFDSQVFNPFFGFFGYHLKKDTIAIHHYSSSWCTAVEKKKSNIFKKITPFLGWKIANIVSSMIAELQVNGMTKGFQHIKEKVKGILRRERGNASENFWI</sequence>
<dbReference type="PANTHER" id="PTHR32385">
    <property type="entry name" value="MANNOSYL PHOSPHORYLINOSITOL CERAMIDE SYNTHASE"/>
    <property type="match status" value="1"/>
</dbReference>
<dbReference type="GO" id="GO:0016020">
    <property type="term" value="C:membrane"/>
    <property type="evidence" value="ECO:0007669"/>
    <property type="project" value="GOC"/>
</dbReference>
<dbReference type="PANTHER" id="PTHR32385:SF15">
    <property type="entry name" value="INOSITOL PHOSPHOCERAMIDE MANNOSYLTRANSFERASE 1"/>
    <property type="match status" value="1"/>
</dbReference>
<dbReference type="KEGG" id="beu:BE0216_09645"/>
<keyword evidence="4" id="KW-1185">Reference proteome</keyword>
<name>A0A261GAT8_9BIFI</name>
<organism evidence="1 3">
    <name type="scientific">Bifidobacterium eulemuris</name>
    <dbReference type="NCBI Taxonomy" id="1765219"/>
    <lineage>
        <taxon>Bacteria</taxon>
        <taxon>Bacillati</taxon>
        <taxon>Actinomycetota</taxon>
        <taxon>Actinomycetes</taxon>
        <taxon>Bifidobacteriales</taxon>
        <taxon>Bifidobacteriaceae</taxon>
        <taxon>Bifidobacterium</taxon>
    </lineage>
</organism>
<dbReference type="InterPro" id="IPR029044">
    <property type="entry name" value="Nucleotide-diphossugar_trans"/>
</dbReference>
<accession>A0A261GAT8</accession>
<dbReference type="Pfam" id="PF05704">
    <property type="entry name" value="Caps_synth"/>
    <property type="match status" value="1"/>
</dbReference>
<reference evidence="2 4" key="2">
    <citation type="submission" date="2020-10" db="EMBL/GenBank/DDBJ databases">
        <title>Genome sequencing of Bifidobacterium eulemuris_DSMZ_100216.</title>
        <authorList>
            <person name="Kim J."/>
        </authorList>
    </citation>
    <scope>NUCLEOTIDE SEQUENCE [LARGE SCALE GENOMIC DNA]</scope>
    <source>
        <strain evidence="2 4">DSM 100216</strain>
    </source>
</reference>
<gene>
    <name evidence="2" type="ORF">BE0216_09645</name>
    <name evidence="1" type="ORF">BEUL_0848</name>
</gene>
<dbReference type="AlphaFoldDB" id="A0A261GAT8"/>
<keyword evidence="1" id="KW-0808">Transferase</keyword>
<dbReference type="EMBL" id="MWWZ01000005">
    <property type="protein sequence ID" value="OZG68538.1"/>
    <property type="molecule type" value="Genomic_DNA"/>
</dbReference>
<dbReference type="OrthoDB" id="277808at2"/>
<proteinExistence type="predicted"/>
<dbReference type="GO" id="GO:0051999">
    <property type="term" value="P:mannosyl-inositol phosphorylceramide biosynthetic process"/>
    <property type="evidence" value="ECO:0007669"/>
    <property type="project" value="TreeGrafter"/>
</dbReference>
<dbReference type="GO" id="GO:0000030">
    <property type="term" value="F:mannosyltransferase activity"/>
    <property type="evidence" value="ECO:0007669"/>
    <property type="project" value="TreeGrafter"/>
</dbReference>
<dbReference type="Proteomes" id="UP000593943">
    <property type="component" value="Chromosome"/>
</dbReference>
<reference evidence="1 3" key="1">
    <citation type="journal article" date="2017" name="BMC Genomics">
        <title>Comparative genomic and phylogenomic analyses of the Bifidobacteriaceae family.</title>
        <authorList>
            <person name="Lugli G.A."/>
            <person name="Milani C."/>
            <person name="Turroni F."/>
            <person name="Duranti S."/>
            <person name="Mancabelli L."/>
            <person name="Mangifesta M."/>
            <person name="Ferrario C."/>
            <person name="Modesto M."/>
            <person name="Mattarelli P."/>
            <person name="Jiri K."/>
            <person name="van Sinderen D."/>
            <person name="Ventura M."/>
        </authorList>
    </citation>
    <scope>NUCLEOTIDE SEQUENCE [LARGE SCALE GENOMIC DNA]</scope>
    <source>
        <strain evidence="1 3">DSM 100216</strain>
    </source>
</reference>
<dbReference type="SUPFAM" id="SSF53448">
    <property type="entry name" value="Nucleotide-diphospho-sugar transferases"/>
    <property type="match status" value="1"/>
</dbReference>
<evidence type="ECO:0000313" key="1">
    <source>
        <dbReference type="EMBL" id="OZG68538.1"/>
    </source>
</evidence>
<evidence type="ECO:0000313" key="2">
    <source>
        <dbReference type="EMBL" id="QOL32668.1"/>
    </source>
</evidence>